<name>A0A3S5A6K2_9PLAT</name>
<organism evidence="1 2">
    <name type="scientific">Protopolystoma xenopodis</name>
    <dbReference type="NCBI Taxonomy" id="117903"/>
    <lineage>
        <taxon>Eukaryota</taxon>
        <taxon>Metazoa</taxon>
        <taxon>Spiralia</taxon>
        <taxon>Lophotrochozoa</taxon>
        <taxon>Platyhelminthes</taxon>
        <taxon>Monogenea</taxon>
        <taxon>Polyopisthocotylea</taxon>
        <taxon>Polystomatidea</taxon>
        <taxon>Polystomatidae</taxon>
        <taxon>Protopolystoma</taxon>
    </lineage>
</organism>
<sequence>MRTFQPLGWPLPVSAAHFHSSTGLQHYCLRQAARTWTGDFVNMDVCQQCVNAHHAAFEKCYQPRSIPGIQQHEALMRTMPIKRHTRVRLRRAMKAQDEGAAYRSLSLSQTALF</sequence>
<accession>A0A3S5A6K2</accession>
<keyword evidence="2" id="KW-1185">Reference proteome</keyword>
<evidence type="ECO:0000313" key="1">
    <source>
        <dbReference type="EMBL" id="VEL08328.1"/>
    </source>
</evidence>
<evidence type="ECO:0000313" key="2">
    <source>
        <dbReference type="Proteomes" id="UP000784294"/>
    </source>
</evidence>
<gene>
    <name evidence="1" type="ORF">PXEA_LOCUS1768</name>
</gene>
<dbReference type="AlphaFoldDB" id="A0A3S5A6K2"/>
<proteinExistence type="predicted"/>
<protein>
    <submittedName>
        <fullName evidence="1">Uncharacterized protein</fullName>
    </submittedName>
</protein>
<dbReference type="Proteomes" id="UP000784294">
    <property type="component" value="Unassembled WGS sequence"/>
</dbReference>
<comment type="caution">
    <text evidence="1">The sequence shown here is derived from an EMBL/GenBank/DDBJ whole genome shotgun (WGS) entry which is preliminary data.</text>
</comment>
<reference evidence="1" key="1">
    <citation type="submission" date="2018-11" db="EMBL/GenBank/DDBJ databases">
        <authorList>
            <consortium name="Pathogen Informatics"/>
        </authorList>
    </citation>
    <scope>NUCLEOTIDE SEQUENCE</scope>
</reference>
<dbReference type="EMBL" id="CAAALY010003685">
    <property type="protein sequence ID" value="VEL08328.1"/>
    <property type="molecule type" value="Genomic_DNA"/>
</dbReference>